<dbReference type="GO" id="GO:0016780">
    <property type="term" value="F:phosphotransferase activity, for other substituted phosphate groups"/>
    <property type="evidence" value="ECO:0007669"/>
    <property type="project" value="TreeGrafter"/>
</dbReference>
<keyword evidence="4" id="KW-0808">Transferase</keyword>
<dbReference type="InterPro" id="IPR003362">
    <property type="entry name" value="Bact_transf"/>
</dbReference>
<dbReference type="Pfam" id="PF02397">
    <property type="entry name" value="Bac_transf"/>
    <property type="match status" value="1"/>
</dbReference>
<dbReference type="RefSeq" id="WP_187967258.1">
    <property type="nucleotide sequence ID" value="NZ_JACVDC010000091.1"/>
</dbReference>
<dbReference type="Proteomes" id="UP000653730">
    <property type="component" value="Unassembled WGS sequence"/>
</dbReference>
<comment type="caution">
    <text evidence="4">The sequence shown here is derived from an EMBL/GenBank/DDBJ whole genome shotgun (WGS) entry which is preliminary data.</text>
</comment>
<organism evidence="4 5">
    <name type="scientific">Sinomicrobium weinanense</name>
    <dbReference type="NCBI Taxonomy" id="2842200"/>
    <lineage>
        <taxon>Bacteria</taxon>
        <taxon>Pseudomonadati</taxon>
        <taxon>Bacteroidota</taxon>
        <taxon>Flavobacteriia</taxon>
        <taxon>Flavobacteriales</taxon>
        <taxon>Flavobacteriaceae</taxon>
        <taxon>Sinomicrobium</taxon>
    </lineage>
</organism>
<keyword evidence="2" id="KW-0472">Membrane</keyword>
<accession>A0A926Q5G4</accession>
<dbReference type="EMBL" id="JACVDC010000091">
    <property type="protein sequence ID" value="MBC9798131.1"/>
    <property type="molecule type" value="Genomic_DNA"/>
</dbReference>
<proteinExistence type="inferred from homology"/>
<name>A0A926Q5G4_9FLAO</name>
<protein>
    <submittedName>
        <fullName evidence="4">Sugar transferase</fullName>
    </submittedName>
</protein>
<evidence type="ECO:0000313" key="5">
    <source>
        <dbReference type="Proteomes" id="UP000653730"/>
    </source>
</evidence>
<gene>
    <name evidence="4" type="ORF">IBL28_19325</name>
</gene>
<keyword evidence="5" id="KW-1185">Reference proteome</keyword>
<feature type="transmembrane region" description="Helical" evidence="2">
    <location>
        <begin position="12"/>
        <end position="34"/>
    </location>
</feature>
<evidence type="ECO:0000256" key="2">
    <source>
        <dbReference type="SAM" id="Phobius"/>
    </source>
</evidence>
<dbReference type="PANTHER" id="PTHR30576">
    <property type="entry name" value="COLANIC BIOSYNTHESIS UDP-GLUCOSE LIPID CARRIER TRANSFERASE"/>
    <property type="match status" value="1"/>
</dbReference>
<evidence type="ECO:0000256" key="1">
    <source>
        <dbReference type="ARBA" id="ARBA00006464"/>
    </source>
</evidence>
<evidence type="ECO:0000313" key="4">
    <source>
        <dbReference type="EMBL" id="MBC9798131.1"/>
    </source>
</evidence>
<dbReference type="PANTHER" id="PTHR30576:SF8">
    <property type="entry name" value="UNDECAPRENYL-PHOSPHATE GALACTOSE PHOSPHOTRANSFERASE"/>
    <property type="match status" value="1"/>
</dbReference>
<keyword evidence="2" id="KW-0812">Transmembrane</keyword>
<sequence length="207" mass="24062">MYRAFFKRVIDFFIAFISLMLLSPILIVIVVVILCKLNYPILFKQERPGKNGNPFYLYKFRSMTNEKDVEGNLLPNEQRLPSFGKKLRATSLDELPSLLNVLKGEMSIVGPRPLRMRYLPYFTEGQNKRHEVLPGITGYAQANGRSNLSWDKKLNMDVWYVENQSFLLDMKIIFQTAVNVLKRKDTNPEGGNFEIPFDEYIKNKQQG</sequence>
<evidence type="ECO:0000259" key="3">
    <source>
        <dbReference type="Pfam" id="PF02397"/>
    </source>
</evidence>
<feature type="domain" description="Bacterial sugar transferase" evidence="3">
    <location>
        <begin position="7"/>
        <end position="182"/>
    </location>
</feature>
<reference evidence="4 5" key="1">
    <citation type="submission" date="2020-09" db="EMBL/GenBank/DDBJ databases">
        <title>Sinomicrobium weinanense sp. nov., a halophilic bacteria isolated from saline-alkali soil.</title>
        <authorList>
            <person name="Wu P."/>
            <person name="Ren H."/>
            <person name="Mei Y."/>
            <person name="Liang Y."/>
            <person name="Chen Z."/>
        </authorList>
    </citation>
    <scope>NUCLEOTIDE SEQUENCE [LARGE SCALE GENOMIC DNA]</scope>
    <source>
        <strain evidence="4 5">FJxs</strain>
    </source>
</reference>
<dbReference type="AlphaFoldDB" id="A0A926Q5G4"/>
<comment type="similarity">
    <text evidence="1">Belongs to the bacterial sugar transferase family.</text>
</comment>
<keyword evidence="2" id="KW-1133">Transmembrane helix</keyword>